<sequence>MPRTVQCIMTAGLSIAEREGDLVAGDLLPLLGPSGPECPARMIALRPRAADVFLIADVGQAVHSFHSIVVKPFNVASLAEFPRRGAIVCVNGWCTANSTTSLRSQ</sequence>
<dbReference type="HOGENOM" id="CLU_2234491_0_0_5"/>
<reference evidence="1" key="1">
    <citation type="submission" date="2006-09" db="EMBL/GenBank/DDBJ databases">
        <title>Complete sequence of Rhodopseudomonas palustris BisA53.</title>
        <authorList>
            <consortium name="US DOE Joint Genome Institute"/>
            <person name="Copeland A."/>
            <person name="Lucas S."/>
            <person name="Lapidus A."/>
            <person name="Barry K."/>
            <person name="Detter J.C."/>
            <person name="Glavina del Rio T."/>
            <person name="Hammon N."/>
            <person name="Israni S."/>
            <person name="Dalin E."/>
            <person name="Tice H."/>
            <person name="Pitluck S."/>
            <person name="Chain P."/>
            <person name="Malfatti S."/>
            <person name="Shin M."/>
            <person name="Vergez L."/>
            <person name="Schmutz J."/>
            <person name="Larimer F."/>
            <person name="Land M."/>
            <person name="Hauser L."/>
            <person name="Pelletier D.A."/>
            <person name="Kyrpides N."/>
            <person name="Kim E."/>
            <person name="Harwood C.S."/>
            <person name="Oda Y."/>
            <person name="Richardson P."/>
        </authorList>
    </citation>
    <scope>NUCLEOTIDE SEQUENCE [LARGE SCALE GENOMIC DNA]</scope>
    <source>
        <strain evidence="1">BisA53</strain>
    </source>
</reference>
<dbReference type="EMBL" id="CP000463">
    <property type="protein sequence ID" value="ABJ06183.1"/>
    <property type="molecule type" value="Genomic_DNA"/>
</dbReference>
<dbReference type="STRING" id="316055.RPE_2241"/>
<dbReference type="KEGG" id="rpe:RPE_2241"/>
<gene>
    <name evidence="1" type="ordered locus">RPE_2241</name>
</gene>
<name>Q07PF1_RHOP5</name>
<accession>Q07PF1</accession>
<organism evidence="1">
    <name type="scientific">Rhodopseudomonas palustris (strain BisA53)</name>
    <dbReference type="NCBI Taxonomy" id="316055"/>
    <lineage>
        <taxon>Bacteria</taxon>
        <taxon>Pseudomonadati</taxon>
        <taxon>Pseudomonadota</taxon>
        <taxon>Alphaproteobacteria</taxon>
        <taxon>Hyphomicrobiales</taxon>
        <taxon>Nitrobacteraceae</taxon>
        <taxon>Rhodopseudomonas</taxon>
    </lineage>
</organism>
<protein>
    <submittedName>
        <fullName evidence="1">Uncharacterized protein</fullName>
    </submittedName>
</protein>
<proteinExistence type="predicted"/>
<dbReference type="AlphaFoldDB" id="Q07PF1"/>
<evidence type="ECO:0000313" key="1">
    <source>
        <dbReference type="EMBL" id="ABJ06183.1"/>
    </source>
</evidence>